<dbReference type="Proteomes" id="UP001521222">
    <property type="component" value="Unassembled WGS sequence"/>
</dbReference>
<evidence type="ECO:0008006" key="3">
    <source>
        <dbReference type="Google" id="ProtNLM"/>
    </source>
</evidence>
<dbReference type="Gene3D" id="3.40.50.1820">
    <property type="entry name" value="alpha/beta hydrolase"/>
    <property type="match status" value="1"/>
</dbReference>
<dbReference type="InterPro" id="IPR029058">
    <property type="entry name" value="AB_hydrolase_fold"/>
</dbReference>
<reference evidence="1 2" key="1">
    <citation type="submission" date="2024-02" db="EMBL/GenBank/DDBJ databases">
        <title>De novo assembly and annotation of 12 fungi associated with fruit tree decline syndrome in Ontario, Canada.</title>
        <authorList>
            <person name="Sulman M."/>
            <person name="Ellouze W."/>
            <person name="Ilyukhin E."/>
        </authorList>
    </citation>
    <scope>NUCLEOTIDE SEQUENCE [LARGE SCALE GENOMIC DNA]</scope>
    <source>
        <strain evidence="1 2">M97-236</strain>
    </source>
</reference>
<proteinExistence type="predicted"/>
<organism evidence="1 2">
    <name type="scientific">Nothophoma quercina</name>
    <dbReference type="NCBI Taxonomy" id="749835"/>
    <lineage>
        <taxon>Eukaryota</taxon>
        <taxon>Fungi</taxon>
        <taxon>Dikarya</taxon>
        <taxon>Ascomycota</taxon>
        <taxon>Pezizomycotina</taxon>
        <taxon>Dothideomycetes</taxon>
        <taxon>Pleosporomycetidae</taxon>
        <taxon>Pleosporales</taxon>
        <taxon>Pleosporineae</taxon>
        <taxon>Didymellaceae</taxon>
        <taxon>Nothophoma</taxon>
    </lineage>
</organism>
<gene>
    <name evidence="1" type="ORF">SLS59_001763</name>
</gene>
<dbReference type="EMBL" id="JAKIXB020000004">
    <property type="protein sequence ID" value="KAL1609397.1"/>
    <property type="molecule type" value="Genomic_DNA"/>
</dbReference>
<keyword evidence="2" id="KW-1185">Reference proteome</keyword>
<evidence type="ECO:0000313" key="1">
    <source>
        <dbReference type="EMBL" id="KAL1609397.1"/>
    </source>
</evidence>
<name>A0ABR3RYG0_9PLEO</name>
<accession>A0ABR3RYG0</accession>
<sequence length="169" mass="18466">MGRERVKSYALVAPAGLVRKAWFTEEQRGWLGAGCKLQDEEKAAEWVESVLEGGERKVPLDWRASVADGRVVAEALREWQVENHAGHSVTVTAVFRDGGVTDNDELFVRAKGTGVPSLVVLGADDDLSTEEEIRGFGFDVRVVPQAGHGVVREKAGDVAGHIAEFWNRL</sequence>
<dbReference type="SUPFAM" id="SSF53474">
    <property type="entry name" value="alpha/beta-Hydrolases"/>
    <property type="match status" value="1"/>
</dbReference>
<protein>
    <recommendedName>
        <fullName evidence="3">AB hydrolase-1 domain-containing protein</fullName>
    </recommendedName>
</protein>
<evidence type="ECO:0000313" key="2">
    <source>
        <dbReference type="Proteomes" id="UP001521222"/>
    </source>
</evidence>
<comment type="caution">
    <text evidence="1">The sequence shown here is derived from an EMBL/GenBank/DDBJ whole genome shotgun (WGS) entry which is preliminary data.</text>
</comment>